<evidence type="ECO:0000256" key="1">
    <source>
        <dbReference type="SAM" id="SignalP"/>
    </source>
</evidence>
<dbReference type="InterPro" id="IPR035437">
    <property type="entry name" value="SNase_OB-fold_sf"/>
</dbReference>
<comment type="caution">
    <text evidence="3">The sequence shown here is derived from an EMBL/GenBank/DDBJ whole genome shotgun (WGS) entry which is preliminary data.</text>
</comment>
<name>A0A2N5XUH2_9HYPH</name>
<organism evidence="3 4">
    <name type="scientific">Cohaesibacter celericrescens</name>
    <dbReference type="NCBI Taxonomy" id="2067669"/>
    <lineage>
        <taxon>Bacteria</taxon>
        <taxon>Pseudomonadati</taxon>
        <taxon>Pseudomonadota</taxon>
        <taxon>Alphaproteobacteria</taxon>
        <taxon>Hyphomicrobiales</taxon>
        <taxon>Cohaesibacteraceae</taxon>
    </lineage>
</organism>
<dbReference type="Proteomes" id="UP000234881">
    <property type="component" value="Unassembled WGS sequence"/>
</dbReference>
<evidence type="ECO:0000259" key="2">
    <source>
        <dbReference type="Pfam" id="PF00565"/>
    </source>
</evidence>
<evidence type="ECO:0000313" key="4">
    <source>
        <dbReference type="Proteomes" id="UP000234881"/>
    </source>
</evidence>
<keyword evidence="1" id="KW-0732">Signal</keyword>
<dbReference type="SUPFAM" id="SSF50199">
    <property type="entry name" value="Staphylococcal nuclease"/>
    <property type="match status" value="1"/>
</dbReference>
<feature type="domain" description="TNase-like" evidence="2">
    <location>
        <begin position="87"/>
        <end position="173"/>
    </location>
</feature>
<feature type="signal peptide" evidence="1">
    <location>
        <begin position="1"/>
        <end position="25"/>
    </location>
</feature>
<sequence length="298" mass="33562">MYKRSVLRVFGAGLTLWIYGSAAQADTTRALHPCMQNTSTIPYQALTYTSPANLDAPDGSFKLDGLIVERLTPPPLAKAKKQRIETFLSDQTTTSEMVATKIAKRDRYGRQSIFIAKSGIPENQDESQTTLLQEALLNDGLARVDPQSVSAACADRLLAIENQARDAEKGIWRIPRYQAKDATKLDLSNIVSRYQIIHGTVKSISRNKDRTSYLNFGRNWQSDFTVSLSKKSLATWEEKNKSLDELSQAHIYVRGWVEDRGGPLIRVLRPQQLWVKQIETDALQAGTDRNLLRHIDDK</sequence>
<dbReference type="EMBL" id="PKUQ01000011">
    <property type="protein sequence ID" value="PLW78107.1"/>
    <property type="molecule type" value="Genomic_DNA"/>
</dbReference>
<dbReference type="RefSeq" id="WP_101533014.1">
    <property type="nucleotide sequence ID" value="NZ_PKUQ01000011.1"/>
</dbReference>
<feature type="chain" id="PRO_5014950593" description="TNase-like domain-containing protein" evidence="1">
    <location>
        <begin position="26"/>
        <end position="298"/>
    </location>
</feature>
<dbReference type="AlphaFoldDB" id="A0A2N5XUH2"/>
<dbReference type="Gene3D" id="2.40.50.90">
    <property type="match status" value="1"/>
</dbReference>
<gene>
    <name evidence="3" type="ORF">C0081_06585</name>
</gene>
<protein>
    <recommendedName>
        <fullName evidence="2">TNase-like domain-containing protein</fullName>
    </recommendedName>
</protein>
<dbReference type="OrthoDB" id="7618306at2"/>
<proteinExistence type="predicted"/>
<keyword evidence="4" id="KW-1185">Reference proteome</keyword>
<reference evidence="3 4" key="1">
    <citation type="submission" date="2018-01" db="EMBL/GenBank/DDBJ databases">
        <title>The draft genome sequence of Cohaesibacter sp. H1304.</title>
        <authorList>
            <person name="Wang N.-N."/>
            <person name="Du Z.-J."/>
        </authorList>
    </citation>
    <scope>NUCLEOTIDE SEQUENCE [LARGE SCALE GENOMIC DNA]</scope>
    <source>
        <strain evidence="3 4">H1304</strain>
    </source>
</reference>
<evidence type="ECO:0000313" key="3">
    <source>
        <dbReference type="EMBL" id="PLW78107.1"/>
    </source>
</evidence>
<dbReference type="Pfam" id="PF00565">
    <property type="entry name" value="SNase"/>
    <property type="match status" value="1"/>
</dbReference>
<accession>A0A2N5XUH2</accession>
<dbReference type="InterPro" id="IPR016071">
    <property type="entry name" value="Staphylococal_nuclease_OB-fold"/>
</dbReference>